<protein>
    <submittedName>
        <fullName evidence="3">YhfC family intramembrane metalloprotease</fullName>
    </submittedName>
</protein>
<feature type="transmembrane region" description="Helical" evidence="1">
    <location>
        <begin position="65"/>
        <end position="82"/>
    </location>
</feature>
<dbReference type="Proteomes" id="UP000031876">
    <property type="component" value="Chromosome"/>
</dbReference>
<evidence type="ECO:0000313" key="2">
    <source>
        <dbReference type="EMBL" id="AJG75050.1"/>
    </source>
</evidence>
<keyword evidence="3" id="KW-0482">Metalloprotease</keyword>
<feature type="transmembrane region" description="Helical" evidence="1">
    <location>
        <begin position="31"/>
        <end position="53"/>
    </location>
</feature>
<dbReference type="AlphaFoldDB" id="A0A0B5NFC7"/>
<organism evidence="3 5">
    <name type="scientific">Bacillus thuringiensis</name>
    <dbReference type="NCBI Taxonomy" id="1428"/>
    <lineage>
        <taxon>Bacteria</taxon>
        <taxon>Bacillati</taxon>
        <taxon>Bacillota</taxon>
        <taxon>Bacilli</taxon>
        <taxon>Bacillales</taxon>
        <taxon>Bacillaceae</taxon>
        <taxon>Bacillus</taxon>
        <taxon>Bacillus cereus group</taxon>
    </lineage>
</organism>
<dbReference type="PIRSF" id="PIRSF033101">
    <property type="entry name" value="UCP033101"/>
    <property type="match status" value="1"/>
</dbReference>
<name>A0A0B5NFC7_BACTU</name>
<feature type="transmembrane region" description="Helical" evidence="1">
    <location>
        <begin position="199"/>
        <end position="219"/>
    </location>
</feature>
<dbReference type="RefSeq" id="WP_001013713.1">
    <property type="nucleotide sequence ID" value="NZ_CP009335.1"/>
</dbReference>
<dbReference type="GO" id="GO:0008237">
    <property type="term" value="F:metallopeptidase activity"/>
    <property type="evidence" value="ECO:0007669"/>
    <property type="project" value="UniProtKB-KW"/>
</dbReference>
<keyword evidence="1" id="KW-1133">Transmembrane helix</keyword>
<feature type="transmembrane region" description="Helical" evidence="1">
    <location>
        <begin position="172"/>
        <end position="193"/>
    </location>
</feature>
<evidence type="ECO:0000313" key="5">
    <source>
        <dbReference type="Proteomes" id="UP000501107"/>
    </source>
</evidence>
<dbReference type="Proteomes" id="UP000501107">
    <property type="component" value="Chromosome"/>
</dbReference>
<keyword evidence="3" id="KW-0378">Hydrolase</keyword>
<proteinExistence type="predicted"/>
<dbReference type="GO" id="GO:0006508">
    <property type="term" value="P:proteolysis"/>
    <property type="evidence" value="ECO:0007669"/>
    <property type="project" value="UniProtKB-KW"/>
</dbReference>
<accession>A0A0B5NFC7</accession>
<dbReference type="InterPro" id="IPR011397">
    <property type="entry name" value="YhfC"/>
</dbReference>
<sequence>MNGLIFTTMISFGLPLIALLYSLWRKRYIPYMLGILAFVVSQILIRIPILNYLNGTSTDFQMFSVMQPILFAVLLSISAGIFEEIARFIAMRYFMKQRDWQSGFLFGAGHGGIEAVLIVGIPVISLLLSQTVIQNGDSYYLGGIERIFAMVLHVGLSFIVLQAVVQKKFRYVVYAILIHGTVNALAGIISLYVPGEIGIIMSEVSIAIFALLTFSYSFILKRKGVLK</sequence>
<gene>
    <name evidence="2" type="ORF">BF38_4159</name>
    <name evidence="3" type="ORF">FOC89_28550</name>
</gene>
<feature type="transmembrane region" description="Helical" evidence="1">
    <location>
        <begin position="103"/>
        <end position="127"/>
    </location>
</feature>
<keyword evidence="1" id="KW-0812">Transmembrane</keyword>
<feature type="transmembrane region" description="Helical" evidence="1">
    <location>
        <begin position="147"/>
        <end position="165"/>
    </location>
</feature>
<dbReference type="EMBL" id="CP009335">
    <property type="protein sequence ID" value="AJG75050.1"/>
    <property type="molecule type" value="Genomic_DNA"/>
</dbReference>
<keyword evidence="3" id="KW-0645">Protease</keyword>
<evidence type="ECO:0000313" key="3">
    <source>
        <dbReference type="EMBL" id="QKH27734.1"/>
    </source>
</evidence>
<reference evidence="2 4" key="1">
    <citation type="journal article" date="2015" name="Genome Announc.">
        <title>Complete genome sequences for 35 biothreat assay-relevant bacillus species.</title>
        <authorList>
            <person name="Johnson S.L."/>
            <person name="Daligault H.E."/>
            <person name="Davenport K.W."/>
            <person name="Jaissle J."/>
            <person name="Frey K.G."/>
            <person name="Ladner J.T."/>
            <person name="Broomall S.M."/>
            <person name="Bishop-Lilly K.A."/>
            <person name="Bruce D.C."/>
            <person name="Gibbons H.S."/>
            <person name="Coyne S.R."/>
            <person name="Lo C.C."/>
            <person name="Meincke L."/>
            <person name="Munk A.C."/>
            <person name="Koroleva G.I."/>
            <person name="Rosenzweig C.N."/>
            <person name="Palacios G.F."/>
            <person name="Redden C.L."/>
            <person name="Minogue T.D."/>
            <person name="Chain P.S."/>
        </authorList>
    </citation>
    <scope>NUCLEOTIDE SEQUENCE [LARGE SCALE GENOMIC DNA]</scope>
    <source>
        <strain evidence="2 4">HD1011</strain>
    </source>
</reference>
<feature type="transmembrane region" description="Helical" evidence="1">
    <location>
        <begin position="6"/>
        <end position="24"/>
    </location>
</feature>
<reference evidence="3 5" key="2">
    <citation type="submission" date="2020-05" db="EMBL/GenBank/DDBJ databases">
        <title>FDA dAtabase for Regulatory Grade micrObial Sequences (FDA-ARGOS): Supporting development and validation of Infectious Disease Dx tests.</title>
        <authorList>
            <person name="Nelson B."/>
            <person name="Plummer A."/>
            <person name="Tallon L."/>
            <person name="Sadzewicz L."/>
            <person name="Zhao X."/>
            <person name="Vavikolanu K."/>
            <person name="Mehta A."/>
            <person name="Aluvathingal J."/>
            <person name="Nadendla S."/>
            <person name="Myers T."/>
            <person name="Yan Y."/>
            <person name="Sichtig H."/>
        </authorList>
    </citation>
    <scope>NUCLEOTIDE SEQUENCE [LARGE SCALE GENOMIC DNA]</scope>
    <source>
        <strain evidence="3 5">FDAARGOS_795</strain>
    </source>
</reference>
<dbReference type="KEGG" id="btw:BF38_4159"/>
<evidence type="ECO:0000256" key="1">
    <source>
        <dbReference type="SAM" id="Phobius"/>
    </source>
</evidence>
<keyword evidence="1" id="KW-0472">Membrane</keyword>
<evidence type="ECO:0000313" key="4">
    <source>
        <dbReference type="Proteomes" id="UP000031876"/>
    </source>
</evidence>
<dbReference type="Pfam" id="PF10086">
    <property type="entry name" value="YhfC"/>
    <property type="match status" value="2"/>
</dbReference>
<dbReference type="EMBL" id="CP053980">
    <property type="protein sequence ID" value="QKH27734.1"/>
    <property type="molecule type" value="Genomic_DNA"/>
</dbReference>